<accession>A0A438FPU5</accession>
<gene>
    <name evidence="1" type="ORF">CK203_063925</name>
</gene>
<reference evidence="1 2" key="1">
    <citation type="journal article" date="2018" name="PLoS Genet.">
        <title>Population sequencing reveals clonal diversity and ancestral inbreeding in the grapevine cultivar Chardonnay.</title>
        <authorList>
            <person name="Roach M.J."/>
            <person name="Johnson D.L."/>
            <person name="Bohlmann J."/>
            <person name="van Vuuren H.J."/>
            <person name="Jones S.J."/>
            <person name="Pretorius I.S."/>
            <person name="Schmidt S.A."/>
            <person name="Borneman A.R."/>
        </authorList>
    </citation>
    <scope>NUCLEOTIDE SEQUENCE [LARGE SCALE GENOMIC DNA]</scope>
    <source>
        <strain evidence="2">cv. Chardonnay</strain>
        <tissue evidence="1">Leaf</tissue>
    </source>
</reference>
<evidence type="ECO:0000313" key="1">
    <source>
        <dbReference type="EMBL" id="RVW61978.1"/>
    </source>
</evidence>
<dbReference type="Proteomes" id="UP000288805">
    <property type="component" value="Unassembled WGS sequence"/>
</dbReference>
<dbReference type="AlphaFoldDB" id="A0A438FPU5"/>
<dbReference type="EMBL" id="QGNW01000793">
    <property type="protein sequence ID" value="RVW61978.1"/>
    <property type="molecule type" value="Genomic_DNA"/>
</dbReference>
<evidence type="ECO:0000313" key="2">
    <source>
        <dbReference type="Proteomes" id="UP000288805"/>
    </source>
</evidence>
<organism evidence="1 2">
    <name type="scientific">Vitis vinifera</name>
    <name type="common">Grape</name>
    <dbReference type="NCBI Taxonomy" id="29760"/>
    <lineage>
        <taxon>Eukaryota</taxon>
        <taxon>Viridiplantae</taxon>
        <taxon>Streptophyta</taxon>
        <taxon>Embryophyta</taxon>
        <taxon>Tracheophyta</taxon>
        <taxon>Spermatophyta</taxon>
        <taxon>Magnoliopsida</taxon>
        <taxon>eudicotyledons</taxon>
        <taxon>Gunneridae</taxon>
        <taxon>Pentapetalae</taxon>
        <taxon>rosids</taxon>
        <taxon>Vitales</taxon>
        <taxon>Vitaceae</taxon>
        <taxon>Viteae</taxon>
        <taxon>Vitis</taxon>
    </lineage>
</organism>
<name>A0A438FPU5_VITVI</name>
<protein>
    <submittedName>
        <fullName evidence="1">Uncharacterized protein</fullName>
    </submittedName>
</protein>
<comment type="caution">
    <text evidence="1">The sequence shown here is derived from an EMBL/GenBank/DDBJ whole genome shotgun (WGS) entry which is preliminary data.</text>
</comment>
<proteinExistence type="predicted"/>
<sequence length="255" mass="29097">MASTSDANDVERMRRELIKSVTSNWDDVVKIYEQDRRAHKIKLGSENALDVLSIKGGDLENNPLHLAASLEAFACVNVSLVISINNYWVLATAFLERLCTWRFTMLRKTLSFGSMKWCDDSAQAHAYCHGYRGWKVSWILLTAMENSPLHILAVTPTAFRSGISLSFFHGIIYSCIYVEELIIPETFKEKKKVEEPLLSKQPSNMYQLLSSAMEMIKLLGHYSSTGAQGRQVFPSRYDRCLNFFGLFYPDWLTAQ</sequence>